<evidence type="ECO:0008006" key="5">
    <source>
        <dbReference type="Google" id="ProtNLM"/>
    </source>
</evidence>
<proteinExistence type="inferred from homology"/>
<evidence type="ECO:0000313" key="3">
    <source>
        <dbReference type="EMBL" id="OGF97663.1"/>
    </source>
</evidence>
<gene>
    <name evidence="3" type="ORF">A2Z86_11610</name>
</gene>
<feature type="transmembrane region" description="Helical" evidence="2">
    <location>
        <begin position="7"/>
        <end position="29"/>
    </location>
</feature>
<dbReference type="AlphaFoldDB" id="A0A1F5YBY3"/>
<dbReference type="Proteomes" id="UP000176992">
    <property type="component" value="Unassembled WGS sequence"/>
</dbReference>
<evidence type="ECO:0000256" key="2">
    <source>
        <dbReference type="SAM" id="Phobius"/>
    </source>
</evidence>
<keyword evidence="2" id="KW-0812">Transmembrane</keyword>
<comment type="caution">
    <text evidence="3">The sequence shown here is derived from an EMBL/GenBank/DDBJ whole genome shotgun (WGS) entry which is preliminary data.</text>
</comment>
<sequence>MLMVNFVNGALTLYGYLLLARILISWVGVNYSNPWIRLLCRLTDPFLEPFRALIPPLSGIDFSPLVAFFVLNMLRSVLVRFLLHF</sequence>
<name>A0A1F5YBY3_9BACT</name>
<dbReference type="InterPro" id="IPR003425">
    <property type="entry name" value="CCB3/YggT"/>
</dbReference>
<dbReference type="PANTHER" id="PTHR33219:SF14">
    <property type="entry name" value="PROTEIN COFACTOR ASSEMBLY OF COMPLEX C SUBUNIT B CCB3, CHLOROPLASTIC-RELATED"/>
    <property type="match status" value="1"/>
</dbReference>
<keyword evidence="2" id="KW-0472">Membrane</keyword>
<dbReference type="Pfam" id="PF02325">
    <property type="entry name" value="CCB3_YggT"/>
    <property type="match status" value="1"/>
</dbReference>
<evidence type="ECO:0000256" key="1">
    <source>
        <dbReference type="ARBA" id="ARBA00010894"/>
    </source>
</evidence>
<accession>A0A1F5YBY3</accession>
<keyword evidence="2" id="KW-1133">Transmembrane helix</keyword>
<protein>
    <recommendedName>
        <fullName evidence="5">YggT family protein</fullName>
    </recommendedName>
</protein>
<reference evidence="3 4" key="1">
    <citation type="journal article" date="2016" name="Nat. Commun.">
        <title>Thousands of microbial genomes shed light on interconnected biogeochemical processes in an aquifer system.</title>
        <authorList>
            <person name="Anantharaman K."/>
            <person name="Brown C.T."/>
            <person name="Hug L.A."/>
            <person name="Sharon I."/>
            <person name="Castelle C.J."/>
            <person name="Probst A.J."/>
            <person name="Thomas B.C."/>
            <person name="Singh A."/>
            <person name="Wilkins M.J."/>
            <person name="Karaoz U."/>
            <person name="Brodie E.L."/>
            <person name="Williams K.H."/>
            <person name="Hubbard S.S."/>
            <person name="Banfield J.F."/>
        </authorList>
    </citation>
    <scope>NUCLEOTIDE SEQUENCE [LARGE SCALE GENOMIC DNA]</scope>
</reference>
<dbReference type="EMBL" id="MFIV01000217">
    <property type="protein sequence ID" value="OGF97663.1"/>
    <property type="molecule type" value="Genomic_DNA"/>
</dbReference>
<dbReference type="GO" id="GO:0016020">
    <property type="term" value="C:membrane"/>
    <property type="evidence" value="ECO:0007669"/>
    <property type="project" value="InterPro"/>
</dbReference>
<organism evidence="3 4">
    <name type="scientific">Candidatus Glassbacteria bacterium GWA2_58_10</name>
    <dbReference type="NCBI Taxonomy" id="1817865"/>
    <lineage>
        <taxon>Bacteria</taxon>
        <taxon>Candidatus Glassiibacteriota</taxon>
    </lineage>
</organism>
<dbReference type="PANTHER" id="PTHR33219">
    <property type="entry name" value="YLMG HOMOLOG PROTEIN 2, CHLOROPLASTIC"/>
    <property type="match status" value="1"/>
</dbReference>
<comment type="similarity">
    <text evidence="1">Belongs to the YggT family.</text>
</comment>
<evidence type="ECO:0000313" key="4">
    <source>
        <dbReference type="Proteomes" id="UP000176992"/>
    </source>
</evidence>